<accession>A0A151CIL5</accession>
<comment type="caution">
    <text evidence="2">The sequence shown here is derived from an EMBL/GenBank/DDBJ whole genome shotgun (WGS) entry which is preliminary data.</text>
</comment>
<evidence type="ECO:0008006" key="4">
    <source>
        <dbReference type="Google" id="ProtNLM"/>
    </source>
</evidence>
<dbReference type="OrthoDB" id="5372956at2"/>
<gene>
    <name evidence="2" type="ORF">AS592_09715</name>
</gene>
<dbReference type="AlphaFoldDB" id="A0A151CIL5"/>
<feature type="signal peptide" evidence="1">
    <location>
        <begin position="1"/>
        <end position="18"/>
    </location>
</feature>
<dbReference type="RefSeq" id="WP_067328182.1">
    <property type="nucleotide sequence ID" value="NZ_LNKT01000001.1"/>
</dbReference>
<reference evidence="2 3" key="1">
    <citation type="submission" date="2015-11" db="EMBL/GenBank/DDBJ databases">
        <title>Draft genome of Sulfurovum riftiae 1812E, a member of the Epsilonproteobacteria isolated from the tube of the deep-sea hydrothermal vent tubewom Riftia pachyptila.</title>
        <authorList>
            <person name="Vetriani C."/>
            <person name="Giovannelli D."/>
        </authorList>
    </citation>
    <scope>NUCLEOTIDE SEQUENCE [LARGE SCALE GENOMIC DNA]</scope>
    <source>
        <strain evidence="2 3">1812E</strain>
    </source>
</reference>
<feature type="chain" id="PRO_5007578567" description="Lipoprotein" evidence="1">
    <location>
        <begin position="19"/>
        <end position="104"/>
    </location>
</feature>
<evidence type="ECO:0000256" key="1">
    <source>
        <dbReference type="SAM" id="SignalP"/>
    </source>
</evidence>
<dbReference type="Proteomes" id="UP000075359">
    <property type="component" value="Unassembled WGS sequence"/>
</dbReference>
<protein>
    <recommendedName>
        <fullName evidence="4">Lipoprotein</fullName>
    </recommendedName>
</protein>
<dbReference type="EMBL" id="LNKT01000001">
    <property type="protein sequence ID" value="KYJ87382.1"/>
    <property type="molecule type" value="Genomic_DNA"/>
</dbReference>
<keyword evidence="1" id="KW-0732">Signal</keyword>
<evidence type="ECO:0000313" key="2">
    <source>
        <dbReference type="EMBL" id="KYJ87382.1"/>
    </source>
</evidence>
<organism evidence="2 3">
    <name type="scientific">Sulfurovum riftiae</name>
    <dbReference type="NCBI Taxonomy" id="1630136"/>
    <lineage>
        <taxon>Bacteria</taxon>
        <taxon>Pseudomonadati</taxon>
        <taxon>Campylobacterota</taxon>
        <taxon>Epsilonproteobacteria</taxon>
        <taxon>Campylobacterales</taxon>
        <taxon>Sulfurovaceae</taxon>
        <taxon>Sulfurovum</taxon>
    </lineage>
</organism>
<dbReference type="PROSITE" id="PS51257">
    <property type="entry name" value="PROKAR_LIPOPROTEIN"/>
    <property type="match status" value="1"/>
</dbReference>
<dbReference type="STRING" id="1630136.AS592_09715"/>
<keyword evidence="3" id="KW-1185">Reference proteome</keyword>
<evidence type="ECO:0000313" key="3">
    <source>
        <dbReference type="Proteomes" id="UP000075359"/>
    </source>
</evidence>
<sequence>MKYLKSITFLATSALLFTACGGTRHVPESQGGFYYSGIYFGKNFSQTLKEGVEDGCETSKGHYKKNHTLFNNDTDYNTGWFLGRSRCIPLLEIEEDDKPVESME</sequence>
<name>A0A151CIL5_9BACT</name>
<proteinExistence type="predicted"/>